<reference evidence="1 2" key="1">
    <citation type="submission" date="2021-10" db="EMBL/GenBank/DDBJ databases">
        <authorList>
            <person name="Koch H."/>
        </authorList>
    </citation>
    <scope>NUCLEOTIDE SEQUENCE [LARGE SCALE GENOMIC DNA]</scope>
    <source>
        <strain evidence="1">6680</strain>
    </source>
</reference>
<evidence type="ECO:0000313" key="1">
    <source>
        <dbReference type="EMBL" id="CAG9932224.1"/>
    </source>
</evidence>
<proteinExistence type="predicted"/>
<gene>
    <name evidence="1" type="ORF">NTG6680_0971</name>
</gene>
<dbReference type="EMBL" id="OU912926">
    <property type="protein sequence ID" value="CAG9932224.1"/>
    <property type="molecule type" value="Genomic_DNA"/>
</dbReference>
<accession>A0ABM8YXW1</accession>
<sequence>MPLRVELLCNYEGSITEGSLRERQFGAGKRVRPENLSLSGLYYVFATPLWKIFRPLV</sequence>
<protein>
    <submittedName>
        <fullName evidence="1">Uncharacterized protein</fullName>
    </submittedName>
</protein>
<name>A0ABM8YXW1_9PROT</name>
<dbReference type="Proteomes" id="UP000839052">
    <property type="component" value="Chromosome"/>
</dbReference>
<organism evidence="1 2">
    <name type="scientific">Candidatus Nitrotoga arctica</name>
    <dbReference type="NCBI Taxonomy" id="453162"/>
    <lineage>
        <taxon>Bacteria</taxon>
        <taxon>Pseudomonadati</taxon>
        <taxon>Pseudomonadota</taxon>
        <taxon>Betaproteobacteria</taxon>
        <taxon>Nitrosomonadales</taxon>
        <taxon>Gallionellaceae</taxon>
        <taxon>Candidatus Nitrotoga</taxon>
    </lineage>
</organism>
<evidence type="ECO:0000313" key="2">
    <source>
        <dbReference type="Proteomes" id="UP000839052"/>
    </source>
</evidence>
<keyword evidence="2" id="KW-1185">Reference proteome</keyword>